<keyword evidence="6" id="KW-0326">Glycosidase</keyword>
<dbReference type="AlphaFoldDB" id="A0A507C9Y6"/>
<comment type="catalytic activity">
    <reaction evidence="1">
        <text>Hydrolysis of terminal (1-&gt;4)-linked alpha-D-glucose residues successively from non-reducing ends of the chains with release of beta-D-glucose.</text>
        <dbReference type="EC" id="3.2.1.3"/>
    </reaction>
</comment>
<keyword evidence="8" id="KW-0732">Signal</keyword>
<name>A0A507C9Y6_9FUNG</name>
<feature type="chain" id="PRO_5021265706" description="glucan 1,4-alpha-glucosidase" evidence="8">
    <location>
        <begin position="19"/>
        <end position="422"/>
    </location>
</feature>
<dbReference type="EMBL" id="QEAO01000014">
    <property type="protein sequence ID" value="TPX34315.1"/>
    <property type="molecule type" value="Genomic_DNA"/>
</dbReference>
<accession>A0A507C9Y6</accession>
<dbReference type="OrthoDB" id="6123450at2759"/>
<feature type="domain" description="GH15-like" evidence="9">
    <location>
        <begin position="37"/>
        <end position="407"/>
    </location>
</feature>
<organism evidence="10 11">
    <name type="scientific">Synchytrium microbalum</name>
    <dbReference type="NCBI Taxonomy" id="1806994"/>
    <lineage>
        <taxon>Eukaryota</taxon>
        <taxon>Fungi</taxon>
        <taxon>Fungi incertae sedis</taxon>
        <taxon>Chytridiomycota</taxon>
        <taxon>Chytridiomycota incertae sedis</taxon>
        <taxon>Chytridiomycetes</taxon>
        <taxon>Synchytriales</taxon>
        <taxon>Synchytriaceae</taxon>
        <taxon>Synchytrium</taxon>
    </lineage>
</organism>
<evidence type="ECO:0000313" key="10">
    <source>
        <dbReference type="EMBL" id="TPX34315.1"/>
    </source>
</evidence>
<dbReference type="Gene3D" id="1.50.10.10">
    <property type="match status" value="1"/>
</dbReference>
<comment type="caution">
    <text evidence="10">The sequence shown here is derived from an EMBL/GenBank/DDBJ whole genome shotgun (WGS) entry which is preliminary data.</text>
</comment>
<dbReference type="InterPro" id="IPR012341">
    <property type="entry name" value="6hp_glycosidase-like_sf"/>
</dbReference>
<dbReference type="PANTHER" id="PTHR31616:SF9">
    <property type="entry name" value="GLUCOAMYLASE, INTRACELLULAR SPORULATION-SPECIFIC"/>
    <property type="match status" value="1"/>
</dbReference>
<proteinExistence type="inferred from homology"/>
<keyword evidence="11" id="KW-1185">Reference proteome</keyword>
<dbReference type="EC" id="3.2.1.3" evidence="3"/>
<gene>
    <name evidence="10" type="primary">SGA1</name>
    <name evidence="10" type="ORF">SmJEL517_g03014</name>
</gene>
<keyword evidence="5" id="KW-0119">Carbohydrate metabolism</keyword>
<evidence type="ECO:0000256" key="2">
    <source>
        <dbReference type="ARBA" id="ARBA00006188"/>
    </source>
</evidence>
<evidence type="ECO:0000256" key="6">
    <source>
        <dbReference type="ARBA" id="ARBA00023295"/>
    </source>
</evidence>
<dbReference type="PRINTS" id="PR00736">
    <property type="entry name" value="GLHYDRLASE15"/>
</dbReference>
<keyword evidence="4" id="KW-0378">Hydrolase</keyword>
<dbReference type="STRING" id="1806994.A0A507C9Y6"/>
<dbReference type="GO" id="GO:0004339">
    <property type="term" value="F:glucan 1,4-alpha-glucosidase activity"/>
    <property type="evidence" value="ECO:0007669"/>
    <property type="project" value="UniProtKB-EC"/>
</dbReference>
<evidence type="ECO:0000256" key="1">
    <source>
        <dbReference type="ARBA" id="ARBA00001863"/>
    </source>
</evidence>
<evidence type="ECO:0000256" key="8">
    <source>
        <dbReference type="SAM" id="SignalP"/>
    </source>
</evidence>
<dbReference type="PANTHER" id="PTHR31616">
    <property type="entry name" value="TREHALASE"/>
    <property type="match status" value="1"/>
</dbReference>
<dbReference type="InterPro" id="IPR000165">
    <property type="entry name" value="Glucoamylase"/>
</dbReference>
<comment type="similarity">
    <text evidence="2">Belongs to the glycosyl hydrolase 15 family.</text>
</comment>
<evidence type="ECO:0000256" key="3">
    <source>
        <dbReference type="ARBA" id="ARBA00012593"/>
    </source>
</evidence>
<dbReference type="GeneID" id="42004239"/>
<protein>
    <recommendedName>
        <fullName evidence="3">glucan 1,4-alpha-glucosidase</fullName>
        <ecNumber evidence="3">3.2.1.3</ecNumber>
    </recommendedName>
</protein>
<evidence type="ECO:0000256" key="5">
    <source>
        <dbReference type="ARBA" id="ARBA00023277"/>
    </source>
</evidence>
<evidence type="ECO:0000256" key="4">
    <source>
        <dbReference type="ARBA" id="ARBA00022801"/>
    </source>
</evidence>
<evidence type="ECO:0000313" key="11">
    <source>
        <dbReference type="Proteomes" id="UP000319731"/>
    </source>
</evidence>
<evidence type="ECO:0000256" key="7">
    <source>
        <dbReference type="ARBA" id="ARBA00023326"/>
    </source>
</evidence>
<dbReference type="InterPro" id="IPR008928">
    <property type="entry name" value="6-hairpin_glycosidase_sf"/>
</dbReference>
<keyword evidence="7" id="KW-0624">Polysaccharide degradation</keyword>
<dbReference type="RefSeq" id="XP_031025079.1">
    <property type="nucleotide sequence ID" value="XM_031168942.1"/>
</dbReference>
<reference evidence="10 11" key="1">
    <citation type="journal article" date="2019" name="Sci. Rep.">
        <title>Comparative genomics of chytrid fungi reveal insights into the obligate biotrophic and pathogenic lifestyle of Synchytrium endobioticum.</title>
        <authorList>
            <person name="van de Vossenberg B.T.L.H."/>
            <person name="Warris S."/>
            <person name="Nguyen H.D.T."/>
            <person name="van Gent-Pelzer M.P.E."/>
            <person name="Joly D.L."/>
            <person name="van de Geest H.C."/>
            <person name="Bonants P.J.M."/>
            <person name="Smith D.S."/>
            <person name="Levesque C.A."/>
            <person name="van der Lee T.A.J."/>
        </authorList>
    </citation>
    <scope>NUCLEOTIDE SEQUENCE [LARGE SCALE GENOMIC DNA]</scope>
    <source>
        <strain evidence="10 11">JEL517</strain>
    </source>
</reference>
<feature type="signal peptide" evidence="8">
    <location>
        <begin position="1"/>
        <end position="18"/>
    </location>
</feature>
<dbReference type="GO" id="GO:0000272">
    <property type="term" value="P:polysaccharide catabolic process"/>
    <property type="evidence" value="ECO:0007669"/>
    <property type="project" value="UniProtKB-KW"/>
</dbReference>
<dbReference type="Proteomes" id="UP000319731">
    <property type="component" value="Unassembled WGS sequence"/>
</dbReference>
<dbReference type="GO" id="GO:0000324">
    <property type="term" value="C:fungal-type vacuole"/>
    <property type="evidence" value="ECO:0007669"/>
    <property type="project" value="TreeGrafter"/>
</dbReference>
<dbReference type="SUPFAM" id="SSF48208">
    <property type="entry name" value="Six-hairpin glycosidases"/>
    <property type="match status" value="1"/>
</dbReference>
<dbReference type="Pfam" id="PF00723">
    <property type="entry name" value="Glyco_hydro_15"/>
    <property type="match status" value="1"/>
</dbReference>
<dbReference type="InterPro" id="IPR011613">
    <property type="entry name" value="GH15-like"/>
</dbReference>
<evidence type="ECO:0000259" key="9">
    <source>
        <dbReference type="Pfam" id="PF00723"/>
    </source>
</evidence>
<sequence length="422" mass="47267">MTIRCGMILLCLVYLVVGLDDGWVWNHFNASKTLLLENVLLNGAVLASPSKCSPDYYFHWVRDAALVTSALTDLWIRERGSNDIIPQVILKMADFNLQIQTMTETPCQCLGEPKWNVDGRAYTANWGRPQNDGPALRALAFIKFYENYGPSSLTKLAPLIKTDLEYVAKVWREPCFDLWEEVYGNHFHTRVVMYAALSRSSSLPFLDTVSTTYYSLQAKELLKVIQSEHLASDHILATVNVTGWTNKISNLDVSTILGVIQAGNCAQDVFPNGMDLVFKTATKLANTMASLYPINRRYPDIGPALGRYPEDTYDGTGNSQGNPWFLATLAVSEFYYKASLKEPHIADQRRGVFSRSKLFDAAEALVARVRKHASLDGHLSEEMNRETGFMTGAVDLSWSYAAFLTAILARQEALSKLDQFDD</sequence>